<reference evidence="2" key="1">
    <citation type="submission" date="2016-10" db="EMBL/GenBank/DDBJ databases">
        <authorList>
            <person name="Varghese N."/>
            <person name="Submissions S."/>
        </authorList>
    </citation>
    <scope>NUCLEOTIDE SEQUENCE [LARGE SCALE GENOMIC DNA]</scope>
    <source>
        <strain evidence="2">DSM 45079</strain>
    </source>
</reference>
<dbReference type="EMBL" id="LT629791">
    <property type="protein sequence ID" value="SDU25560.1"/>
    <property type="molecule type" value="Genomic_DNA"/>
</dbReference>
<dbReference type="Proteomes" id="UP000182977">
    <property type="component" value="Chromosome I"/>
</dbReference>
<dbReference type="OrthoDB" id="4964190at2"/>
<organism evidence="1 2">
    <name type="scientific">Jiangella alkaliphila</name>
    <dbReference type="NCBI Taxonomy" id="419479"/>
    <lineage>
        <taxon>Bacteria</taxon>
        <taxon>Bacillati</taxon>
        <taxon>Actinomycetota</taxon>
        <taxon>Actinomycetes</taxon>
        <taxon>Jiangellales</taxon>
        <taxon>Jiangellaceae</taxon>
        <taxon>Jiangella</taxon>
    </lineage>
</organism>
<gene>
    <name evidence="1" type="ORF">SAMN04488563_0784</name>
</gene>
<evidence type="ECO:0008006" key="3">
    <source>
        <dbReference type="Google" id="ProtNLM"/>
    </source>
</evidence>
<accession>A0A1H2H134</accession>
<sequence length="359" mass="39548">MARTWRDLGLPTRDEVWRDLRGMRALAPSRAAKSARRATFQTSLEQAQQFMEAAAGAGYATRALHLFYAISQGGRAIAAASERLPHTAEPPAGSNRAAKIVDWRLGGHGIKTSNTEAVHISETRIRFDGYGLPQGVALAIGVELPGAQGEFRLGDLWALLPEAHDVPLSAATIAALSFDGDLVRRRTSNGHDQATLNYVPRAVRDECGDDREKIREFLDHYPSLNGWAYPFSDGNPVGWSDSPERLYSGLPIYWKYPVEGTPEFDQLIAATKATAYRTPTDHWVFPKLGNMTTPMHPLLAWWTVLLALSILTRYEPSNWGRAINIDVSPEANAIEHILDIALDVLPAIILRGIHAAIET</sequence>
<evidence type="ECO:0000313" key="1">
    <source>
        <dbReference type="EMBL" id="SDU25560.1"/>
    </source>
</evidence>
<protein>
    <recommendedName>
        <fullName evidence="3">YaaC-like Protein</fullName>
    </recommendedName>
</protein>
<dbReference type="InterPro" id="IPR026988">
    <property type="entry name" value="YaaC-like"/>
</dbReference>
<keyword evidence="2" id="KW-1185">Reference proteome</keyword>
<dbReference type="RefSeq" id="WP_152690513.1">
    <property type="nucleotide sequence ID" value="NZ_KQ061219.1"/>
</dbReference>
<dbReference type="AlphaFoldDB" id="A0A1H2H134"/>
<proteinExistence type="predicted"/>
<evidence type="ECO:0000313" key="2">
    <source>
        <dbReference type="Proteomes" id="UP000182977"/>
    </source>
</evidence>
<dbReference type="Pfam" id="PF14175">
    <property type="entry name" value="YaaC"/>
    <property type="match status" value="1"/>
</dbReference>
<dbReference type="STRING" id="419479.SAMN04488563_0784"/>
<name>A0A1H2H134_9ACTN</name>